<reference evidence="2 3" key="1">
    <citation type="journal article" date="2019" name="bioRxiv">
        <title>Bacteria contribute to plant secondary compound degradation in a generalist herbivore system.</title>
        <authorList>
            <person name="Francoeur C.B."/>
            <person name="Khadempour L."/>
            <person name="Moreira-Soto R.D."/>
            <person name="Gotting K."/>
            <person name="Book A.J."/>
            <person name="Pinto-Tomas A.A."/>
            <person name="Keefover-Ring K."/>
            <person name="Currie C.R."/>
        </authorList>
    </citation>
    <scope>NUCLEOTIDE SEQUENCE [LARGE SCALE GENOMIC DNA]</scope>
    <source>
        <strain evidence="2">Acro-835</strain>
    </source>
</reference>
<evidence type="ECO:0000313" key="3">
    <source>
        <dbReference type="Proteomes" id="UP001515683"/>
    </source>
</evidence>
<dbReference type="Proteomes" id="UP001515683">
    <property type="component" value="Unassembled WGS sequence"/>
</dbReference>
<evidence type="ECO:0000313" key="2">
    <source>
        <dbReference type="EMBL" id="NIF21311.1"/>
    </source>
</evidence>
<proteinExistence type="predicted"/>
<organism evidence="2 3">
    <name type="scientific">Candidatus Pantoea multigeneris</name>
    <dbReference type="NCBI Taxonomy" id="2608357"/>
    <lineage>
        <taxon>Bacteria</taxon>
        <taxon>Pseudomonadati</taxon>
        <taxon>Pseudomonadota</taxon>
        <taxon>Gammaproteobacteria</taxon>
        <taxon>Enterobacterales</taxon>
        <taxon>Erwiniaceae</taxon>
        <taxon>Pantoea</taxon>
    </lineage>
</organism>
<protein>
    <submittedName>
        <fullName evidence="2">Uncharacterized protein</fullName>
    </submittedName>
</protein>
<keyword evidence="3" id="KW-1185">Reference proteome</keyword>
<evidence type="ECO:0000256" key="1">
    <source>
        <dbReference type="SAM" id="SignalP"/>
    </source>
</evidence>
<dbReference type="RefSeq" id="WP_167013185.1">
    <property type="nucleotide sequence ID" value="NZ_VWXF01000002.1"/>
</dbReference>
<dbReference type="EMBL" id="VWXF01000002">
    <property type="protein sequence ID" value="NIF21311.1"/>
    <property type="molecule type" value="Genomic_DNA"/>
</dbReference>
<accession>A0ABX0RAF5</accession>
<comment type="caution">
    <text evidence="2">The sequence shown here is derived from an EMBL/GenBank/DDBJ whole genome shotgun (WGS) entry which is preliminary data.</text>
</comment>
<keyword evidence="1" id="KW-0732">Signal</keyword>
<name>A0ABX0RAF5_9GAMM</name>
<gene>
    <name evidence="2" type="ORF">F3J40_06795</name>
</gene>
<sequence>MMMKSYPLLGLLLLVSTLAQGQDRFGQSEHSLLKCREKACMVTHAQSSWRQALAPWNHLGDSTSEFAHIARQWMGVMK</sequence>
<feature type="chain" id="PRO_5046914903" evidence="1">
    <location>
        <begin position="22"/>
        <end position="78"/>
    </location>
</feature>
<feature type="signal peptide" evidence="1">
    <location>
        <begin position="1"/>
        <end position="21"/>
    </location>
</feature>